<feature type="binding site" evidence="7">
    <location>
        <position position="112"/>
    </location>
    <ligand>
        <name>ATP</name>
        <dbReference type="ChEBI" id="CHEBI:30616"/>
    </ligand>
</feature>
<feature type="compositionally biased region" description="Basic residues" evidence="8">
    <location>
        <begin position="16"/>
        <end position="26"/>
    </location>
</feature>
<accession>A0ABR1BUB1</accession>
<organism evidence="10 11">
    <name type="scientific">Necator americanus</name>
    <name type="common">Human hookworm</name>
    <dbReference type="NCBI Taxonomy" id="51031"/>
    <lineage>
        <taxon>Eukaryota</taxon>
        <taxon>Metazoa</taxon>
        <taxon>Ecdysozoa</taxon>
        <taxon>Nematoda</taxon>
        <taxon>Chromadorea</taxon>
        <taxon>Rhabditida</taxon>
        <taxon>Rhabditina</taxon>
        <taxon>Rhabditomorpha</taxon>
        <taxon>Strongyloidea</taxon>
        <taxon>Ancylostomatidae</taxon>
        <taxon>Bunostominae</taxon>
        <taxon>Necator</taxon>
    </lineage>
</organism>
<protein>
    <recommendedName>
        <fullName evidence="9">Protein kinase domain-containing protein</fullName>
    </recommendedName>
</protein>
<proteinExistence type="predicted"/>
<evidence type="ECO:0000256" key="6">
    <source>
        <dbReference type="ARBA" id="ARBA00022840"/>
    </source>
</evidence>
<dbReference type="Pfam" id="PF00069">
    <property type="entry name" value="Pkinase"/>
    <property type="match status" value="1"/>
</dbReference>
<evidence type="ECO:0000256" key="4">
    <source>
        <dbReference type="ARBA" id="ARBA00022741"/>
    </source>
</evidence>
<feature type="compositionally biased region" description="Polar residues" evidence="8">
    <location>
        <begin position="34"/>
        <end position="45"/>
    </location>
</feature>
<dbReference type="InterPro" id="IPR011009">
    <property type="entry name" value="Kinase-like_dom_sf"/>
</dbReference>
<dbReference type="PROSITE" id="PS50011">
    <property type="entry name" value="PROTEIN_KINASE_DOM"/>
    <property type="match status" value="1"/>
</dbReference>
<dbReference type="PROSITE" id="PS00107">
    <property type="entry name" value="PROTEIN_KINASE_ATP"/>
    <property type="match status" value="1"/>
</dbReference>
<dbReference type="SMART" id="SM00220">
    <property type="entry name" value="S_TKc"/>
    <property type="match status" value="1"/>
</dbReference>
<evidence type="ECO:0000259" key="9">
    <source>
        <dbReference type="PROSITE" id="PS50011"/>
    </source>
</evidence>
<comment type="subcellular location">
    <subcellularLocation>
        <location evidence="1">Nucleus</location>
    </subcellularLocation>
</comment>
<keyword evidence="3" id="KW-0808">Transferase</keyword>
<dbReference type="Proteomes" id="UP001303046">
    <property type="component" value="Unassembled WGS sequence"/>
</dbReference>
<dbReference type="Gene3D" id="3.30.200.20">
    <property type="entry name" value="Phosphorylase Kinase, domain 1"/>
    <property type="match status" value="1"/>
</dbReference>
<keyword evidence="11" id="KW-1185">Reference proteome</keyword>
<dbReference type="EMBL" id="JAVFWL010000001">
    <property type="protein sequence ID" value="KAK6729977.1"/>
    <property type="molecule type" value="Genomic_DNA"/>
</dbReference>
<evidence type="ECO:0000256" key="5">
    <source>
        <dbReference type="ARBA" id="ARBA00022777"/>
    </source>
</evidence>
<keyword evidence="2" id="KW-0723">Serine/threonine-protein kinase</keyword>
<dbReference type="InterPro" id="IPR000719">
    <property type="entry name" value="Prot_kinase_dom"/>
</dbReference>
<sequence>MLPNVPPHSHSNLSASHHHNPHHSRHGQGSSSSAQLNGQVQQHPTPQISAEEMAEMDRQKVNPALIKYIEEFKFPYITDVSNYEKLIKIGQGTFGEVFKARCKKTGRMVALKKILMENEKEGFPITALREVKMLQQLKHENITDLIEVCSSKASAHNRDRSTFYLVFAFCEHDLAGLLSNSKIKISLVHIKTMMKTAIRSFGDWNRS</sequence>
<evidence type="ECO:0000256" key="3">
    <source>
        <dbReference type="ARBA" id="ARBA00022679"/>
    </source>
</evidence>
<evidence type="ECO:0000313" key="11">
    <source>
        <dbReference type="Proteomes" id="UP001303046"/>
    </source>
</evidence>
<keyword evidence="4 7" id="KW-0547">Nucleotide-binding</keyword>
<evidence type="ECO:0000256" key="8">
    <source>
        <dbReference type="SAM" id="MobiDB-lite"/>
    </source>
</evidence>
<evidence type="ECO:0000256" key="1">
    <source>
        <dbReference type="ARBA" id="ARBA00004123"/>
    </source>
</evidence>
<name>A0ABR1BUB1_NECAM</name>
<dbReference type="InterPro" id="IPR017441">
    <property type="entry name" value="Protein_kinase_ATP_BS"/>
</dbReference>
<dbReference type="SUPFAM" id="SSF56112">
    <property type="entry name" value="Protein kinase-like (PK-like)"/>
    <property type="match status" value="1"/>
</dbReference>
<dbReference type="PANTHER" id="PTHR24056">
    <property type="entry name" value="CELL DIVISION PROTEIN KINASE"/>
    <property type="match status" value="1"/>
</dbReference>
<evidence type="ECO:0000256" key="7">
    <source>
        <dbReference type="PROSITE-ProRule" id="PRU10141"/>
    </source>
</evidence>
<gene>
    <name evidence="10" type="primary">Necator_chrI.g2933</name>
    <name evidence="10" type="ORF">RB195_006804</name>
</gene>
<evidence type="ECO:0000256" key="2">
    <source>
        <dbReference type="ARBA" id="ARBA00022527"/>
    </source>
</evidence>
<feature type="domain" description="Protein kinase" evidence="9">
    <location>
        <begin position="83"/>
        <end position="207"/>
    </location>
</feature>
<dbReference type="PANTHER" id="PTHR24056:SF233">
    <property type="entry name" value="CYCLIN-DEPENDENT KINASE 9"/>
    <property type="match status" value="1"/>
</dbReference>
<evidence type="ECO:0000313" key="10">
    <source>
        <dbReference type="EMBL" id="KAK6729977.1"/>
    </source>
</evidence>
<reference evidence="10 11" key="1">
    <citation type="submission" date="2023-08" db="EMBL/GenBank/DDBJ databases">
        <title>A Necator americanus chromosomal reference genome.</title>
        <authorList>
            <person name="Ilik V."/>
            <person name="Petrzelkova K.J."/>
            <person name="Pardy F."/>
            <person name="Fuh T."/>
            <person name="Niatou-Singa F.S."/>
            <person name="Gouil Q."/>
            <person name="Baker L."/>
            <person name="Ritchie M.E."/>
            <person name="Jex A.R."/>
            <person name="Gazzola D."/>
            <person name="Li H."/>
            <person name="Toshio Fujiwara R."/>
            <person name="Zhan B."/>
            <person name="Aroian R.V."/>
            <person name="Pafco B."/>
            <person name="Schwarz E.M."/>
        </authorList>
    </citation>
    <scope>NUCLEOTIDE SEQUENCE [LARGE SCALE GENOMIC DNA]</scope>
    <source>
        <strain evidence="10 11">Aroian</strain>
        <tissue evidence="10">Whole animal</tissue>
    </source>
</reference>
<dbReference type="InterPro" id="IPR050108">
    <property type="entry name" value="CDK"/>
</dbReference>
<feature type="region of interest" description="Disordered" evidence="8">
    <location>
        <begin position="1"/>
        <end position="45"/>
    </location>
</feature>
<keyword evidence="5" id="KW-0418">Kinase</keyword>
<comment type="caution">
    <text evidence="10">The sequence shown here is derived from an EMBL/GenBank/DDBJ whole genome shotgun (WGS) entry which is preliminary data.</text>
</comment>
<keyword evidence="6 7" id="KW-0067">ATP-binding</keyword>